<dbReference type="Pfam" id="PF00756">
    <property type="entry name" value="Esterase"/>
    <property type="match status" value="1"/>
</dbReference>
<accession>A0A4Q7MS88</accession>
<dbReference type="InterPro" id="IPR052558">
    <property type="entry name" value="Siderophore_Hydrolase_D"/>
</dbReference>
<protein>
    <recommendedName>
        <fullName evidence="5">Esterase</fullName>
    </recommendedName>
</protein>
<comment type="similarity">
    <text evidence="1">Belongs to the esterase D family.</text>
</comment>
<dbReference type="Gene3D" id="3.40.50.1820">
    <property type="entry name" value="alpha/beta hydrolase"/>
    <property type="match status" value="1"/>
</dbReference>
<dbReference type="InterPro" id="IPR029058">
    <property type="entry name" value="AB_hydrolase_fold"/>
</dbReference>
<evidence type="ECO:0000256" key="1">
    <source>
        <dbReference type="ARBA" id="ARBA00005622"/>
    </source>
</evidence>
<dbReference type="AlphaFoldDB" id="A0A4Q7MS88"/>
<reference evidence="3 4" key="1">
    <citation type="submission" date="2019-02" db="EMBL/GenBank/DDBJ databases">
        <title>Genomic Encyclopedia of Type Strains, Phase IV (KMG-IV): sequencing the most valuable type-strain genomes for metagenomic binning, comparative biology and taxonomic classification.</title>
        <authorList>
            <person name="Goeker M."/>
        </authorList>
    </citation>
    <scope>NUCLEOTIDE SEQUENCE [LARGE SCALE GENOMIC DNA]</scope>
    <source>
        <strain evidence="3 4">DSM 16618</strain>
    </source>
</reference>
<evidence type="ECO:0000313" key="4">
    <source>
        <dbReference type="Proteomes" id="UP000292039"/>
    </source>
</evidence>
<keyword evidence="2" id="KW-0378">Hydrolase</keyword>
<evidence type="ECO:0000313" key="3">
    <source>
        <dbReference type="EMBL" id="RZS69752.1"/>
    </source>
</evidence>
<proteinExistence type="inferred from homology"/>
<dbReference type="Proteomes" id="UP000292039">
    <property type="component" value="Unassembled WGS sequence"/>
</dbReference>
<gene>
    <name evidence="3" type="ORF">EV679_2359</name>
</gene>
<dbReference type="SUPFAM" id="SSF53474">
    <property type="entry name" value="alpha/beta-Hydrolases"/>
    <property type="match status" value="1"/>
</dbReference>
<dbReference type="PANTHER" id="PTHR40841:SF2">
    <property type="entry name" value="SIDEROPHORE-DEGRADING ESTERASE (EUROFUNG)"/>
    <property type="match status" value="1"/>
</dbReference>
<evidence type="ECO:0000256" key="2">
    <source>
        <dbReference type="ARBA" id="ARBA00022801"/>
    </source>
</evidence>
<organism evidence="3 4">
    <name type="scientific">Kerstersia gyiorum</name>
    <dbReference type="NCBI Taxonomy" id="206506"/>
    <lineage>
        <taxon>Bacteria</taxon>
        <taxon>Pseudomonadati</taxon>
        <taxon>Pseudomonadota</taxon>
        <taxon>Betaproteobacteria</taxon>
        <taxon>Burkholderiales</taxon>
        <taxon>Alcaligenaceae</taxon>
        <taxon>Kerstersia</taxon>
    </lineage>
</organism>
<name>A0A4Q7MS88_9BURK</name>
<dbReference type="InterPro" id="IPR000801">
    <property type="entry name" value="Esterase-like"/>
</dbReference>
<evidence type="ECO:0008006" key="5">
    <source>
        <dbReference type="Google" id="ProtNLM"/>
    </source>
</evidence>
<dbReference type="PANTHER" id="PTHR40841">
    <property type="entry name" value="SIDEROPHORE TRIACETYLFUSARININE C ESTERASE"/>
    <property type="match status" value="1"/>
</dbReference>
<dbReference type="OrthoDB" id="9784036at2"/>
<sequence length="318" mass="36162">MKKMSIKKWILILLLLILVIIAVPIWQVSHKMYNMFTAMQAVIPQAEEVHITSKHTGKKYRIQIARLGNPEAERYDVLYVLDGDHIFPGMVTLASAMQMNAEENAARPIIMVGIGYPNGLDLSQRAEDYTPPAADYSNTGDNHTDRFGGAEKFHRFLEEELKPEVESRFPIDKNNQSLFGHSYGGLFTLYSLFAYPGAFTNYLSSSPSTWWNNSTITRYQHSFVESYKPGKSIRAQVMVGEYEETPSPWLKDPVRSKKLQQRQMVSRAHAIVNEVKEKNLENLGIDFIEFAEETHSTAAARGALEALKFAFRNHTNPQ</sequence>
<dbReference type="EMBL" id="SGWZ01000003">
    <property type="protein sequence ID" value="RZS69752.1"/>
    <property type="molecule type" value="Genomic_DNA"/>
</dbReference>
<dbReference type="GO" id="GO:0016788">
    <property type="term" value="F:hydrolase activity, acting on ester bonds"/>
    <property type="evidence" value="ECO:0007669"/>
    <property type="project" value="TreeGrafter"/>
</dbReference>
<comment type="caution">
    <text evidence="3">The sequence shown here is derived from an EMBL/GenBank/DDBJ whole genome shotgun (WGS) entry which is preliminary data.</text>
</comment>